<protein>
    <recommendedName>
        <fullName evidence="7">AP2/ERF domain-containing protein</fullName>
    </recommendedName>
</protein>
<feature type="domain" description="AP2/ERF" evidence="7">
    <location>
        <begin position="8"/>
        <end position="80"/>
    </location>
</feature>
<keyword evidence="9" id="KW-1185">Reference proteome</keyword>
<gene>
    <name evidence="8" type="ORF">C4D60_Mb06t00900</name>
</gene>
<name>A0A4S8IKF0_MUSBA</name>
<dbReference type="GO" id="GO:0005634">
    <property type="term" value="C:nucleus"/>
    <property type="evidence" value="ECO:0007669"/>
    <property type="project" value="UniProtKB-SubCell"/>
</dbReference>
<organism evidence="8 9">
    <name type="scientific">Musa balbisiana</name>
    <name type="common">Banana</name>
    <dbReference type="NCBI Taxonomy" id="52838"/>
    <lineage>
        <taxon>Eukaryota</taxon>
        <taxon>Viridiplantae</taxon>
        <taxon>Streptophyta</taxon>
        <taxon>Embryophyta</taxon>
        <taxon>Tracheophyta</taxon>
        <taxon>Spermatophyta</taxon>
        <taxon>Magnoliopsida</taxon>
        <taxon>Liliopsida</taxon>
        <taxon>Zingiberales</taxon>
        <taxon>Musaceae</taxon>
        <taxon>Musa</taxon>
    </lineage>
</organism>
<feature type="region of interest" description="Disordered" evidence="6">
    <location>
        <begin position="1"/>
        <end position="20"/>
    </location>
</feature>
<dbReference type="Proteomes" id="UP000317650">
    <property type="component" value="Chromosome 6"/>
</dbReference>
<reference evidence="8 9" key="1">
    <citation type="journal article" date="2019" name="Nat. Plants">
        <title>Genome sequencing of Musa balbisiana reveals subgenome evolution and function divergence in polyploid bananas.</title>
        <authorList>
            <person name="Yao X."/>
        </authorList>
    </citation>
    <scope>NUCLEOTIDE SEQUENCE [LARGE SCALE GENOMIC DNA]</scope>
    <source>
        <strain evidence="9">cv. DH-PKW</strain>
        <tissue evidence="8">Leaves</tissue>
    </source>
</reference>
<evidence type="ECO:0000256" key="2">
    <source>
        <dbReference type="ARBA" id="ARBA00023015"/>
    </source>
</evidence>
<evidence type="ECO:0000256" key="4">
    <source>
        <dbReference type="ARBA" id="ARBA00023163"/>
    </source>
</evidence>
<accession>A0A4S8IKF0</accession>
<dbReference type="EMBL" id="PYDT01000009">
    <property type="protein sequence ID" value="THU48619.1"/>
    <property type="molecule type" value="Genomic_DNA"/>
</dbReference>
<dbReference type="InterPro" id="IPR001471">
    <property type="entry name" value="AP2/ERF_dom"/>
</dbReference>
<sequence>MARCAAAEGRGRWKRERGKRGFTAARAAAAVGAGGRRISATRTSEKRLWLGTFDTAEEGGDGVRHGGPAAEGREGSDHFPTAKAVGRRRRSALLRRRCSATGDDREGGLRLHLRRGNGSPGAGCGRVAGI</sequence>
<keyword evidence="3" id="KW-0238">DNA-binding</keyword>
<evidence type="ECO:0000259" key="7">
    <source>
        <dbReference type="PROSITE" id="PS51032"/>
    </source>
</evidence>
<keyword evidence="2" id="KW-0805">Transcription regulation</keyword>
<evidence type="ECO:0000256" key="6">
    <source>
        <dbReference type="SAM" id="MobiDB-lite"/>
    </source>
</evidence>
<feature type="region of interest" description="Disordered" evidence="6">
    <location>
        <begin position="55"/>
        <end position="90"/>
    </location>
</feature>
<dbReference type="PROSITE" id="PS51032">
    <property type="entry name" value="AP2_ERF"/>
    <property type="match status" value="1"/>
</dbReference>
<comment type="caution">
    <text evidence="8">The sequence shown here is derived from an EMBL/GenBank/DDBJ whole genome shotgun (WGS) entry which is preliminary data.</text>
</comment>
<evidence type="ECO:0000313" key="9">
    <source>
        <dbReference type="Proteomes" id="UP000317650"/>
    </source>
</evidence>
<evidence type="ECO:0000256" key="1">
    <source>
        <dbReference type="ARBA" id="ARBA00004123"/>
    </source>
</evidence>
<proteinExistence type="predicted"/>
<evidence type="ECO:0000256" key="5">
    <source>
        <dbReference type="ARBA" id="ARBA00023242"/>
    </source>
</evidence>
<dbReference type="GO" id="GO:0003700">
    <property type="term" value="F:DNA-binding transcription factor activity"/>
    <property type="evidence" value="ECO:0007669"/>
    <property type="project" value="InterPro"/>
</dbReference>
<dbReference type="AlphaFoldDB" id="A0A4S8IKF0"/>
<dbReference type="GO" id="GO:0003677">
    <property type="term" value="F:DNA binding"/>
    <property type="evidence" value="ECO:0007669"/>
    <property type="project" value="UniProtKB-KW"/>
</dbReference>
<evidence type="ECO:0000313" key="8">
    <source>
        <dbReference type="EMBL" id="THU48619.1"/>
    </source>
</evidence>
<evidence type="ECO:0000256" key="3">
    <source>
        <dbReference type="ARBA" id="ARBA00023125"/>
    </source>
</evidence>
<keyword evidence="4" id="KW-0804">Transcription</keyword>
<keyword evidence="5" id="KW-0539">Nucleus</keyword>
<comment type="subcellular location">
    <subcellularLocation>
        <location evidence="1">Nucleus</location>
    </subcellularLocation>
</comment>